<dbReference type="Proteomes" id="UP000095285">
    <property type="component" value="Unassembled WGS sequence"/>
</dbReference>
<evidence type="ECO:0000313" key="3">
    <source>
        <dbReference type="Proteomes" id="UP000095285"/>
    </source>
</evidence>
<dbReference type="AlphaFoldDB" id="A0A1I7VVN3"/>
<dbReference type="GO" id="GO:0051301">
    <property type="term" value="P:cell division"/>
    <property type="evidence" value="ECO:0007669"/>
    <property type="project" value="TreeGrafter"/>
</dbReference>
<protein>
    <submittedName>
        <fullName evidence="4">Senescence domain-containing protein</fullName>
    </submittedName>
</protein>
<accession>A0A1I7VVN3</accession>
<reference evidence="4" key="2">
    <citation type="submission" date="2016-11" db="UniProtKB">
        <authorList>
            <consortium name="WormBaseParasite"/>
        </authorList>
    </citation>
    <scope>IDENTIFICATION</scope>
</reference>
<dbReference type="CTD" id="9944331"/>
<dbReference type="OMA" id="EACACME"/>
<name>A0A1I7VVN3_LOALO</name>
<dbReference type="WBParaSite" id="EN70_6724">
    <property type="protein sequence ID" value="EN70_6724"/>
    <property type="gene ID" value="EN70_6724"/>
</dbReference>
<sequence length="468" mass="52223">MPTNRDISELYCEACACMEQGLCYDEIDDIENALAFYDRSLLLIKEAAKGKNFKKSAMYKVVMEGKGRVEARMKDLNANKKRQKQVKDAALDSEKIEMENEQFYNKKELKKQIESVHTIEADLIYYIPDGVQLFIVENESTSTPTIPSSLEIFRFPPNQKETIQMEAFMQVGPWSYPLVRGKTPVLKNDFGAYVMPNPTPEHPDMFVGILLPKNLNTKDEDDFYSILKHYTEVRTQELARQMSKEEREHLSQKIGDFLMRGGDYLATNINNVGQKTSKIVSDKSAQIRSSLAPDQEPLQINSGIRFGIHYVHKGSKVVAKCTKYLLDKIGDMGILVGKNLASGAEKHLGGSGSGVVHGTVYVLGSGITSASTIWIALENVSKTMAKSIADETVDTVRHKWGNQASITAHEALYATGHTSLAALQLWDLGPRSIAGRAARKAGTQFVTDLYKKRSTPRLEDTKKGNIQT</sequence>
<evidence type="ECO:0000313" key="2">
    <source>
        <dbReference type="EMBL" id="EFO21573.2"/>
    </source>
</evidence>
<proteinExistence type="predicted"/>
<dbReference type="EMBL" id="JH712077">
    <property type="protein sequence ID" value="EFO21573.2"/>
    <property type="molecule type" value="Genomic_DNA"/>
</dbReference>
<dbReference type="InterPro" id="IPR045036">
    <property type="entry name" value="Spartin-like"/>
</dbReference>
<organism evidence="3 4">
    <name type="scientific">Loa loa</name>
    <name type="common">Eye worm</name>
    <name type="synonym">Filaria loa</name>
    <dbReference type="NCBI Taxonomy" id="7209"/>
    <lineage>
        <taxon>Eukaryota</taxon>
        <taxon>Metazoa</taxon>
        <taxon>Ecdysozoa</taxon>
        <taxon>Nematoda</taxon>
        <taxon>Chromadorea</taxon>
        <taxon>Rhabditida</taxon>
        <taxon>Spirurina</taxon>
        <taxon>Spiruromorpha</taxon>
        <taxon>Filarioidea</taxon>
        <taxon>Onchocercidae</taxon>
        <taxon>Loa</taxon>
    </lineage>
</organism>
<dbReference type="InterPro" id="IPR009686">
    <property type="entry name" value="Senescence/spartin_C"/>
</dbReference>
<dbReference type="eggNOG" id="KOG2709">
    <property type="taxonomic scope" value="Eukaryota"/>
</dbReference>
<keyword evidence="3" id="KW-1185">Reference proteome</keyword>
<dbReference type="Pfam" id="PF06911">
    <property type="entry name" value="Senescence"/>
    <property type="match status" value="1"/>
</dbReference>
<dbReference type="OrthoDB" id="20821at2759"/>
<dbReference type="GO" id="GO:0030514">
    <property type="term" value="P:negative regulation of BMP signaling pathway"/>
    <property type="evidence" value="ECO:0007669"/>
    <property type="project" value="TreeGrafter"/>
</dbReference>
<evidence type="ECO:0000313" key="4">
    <source>
        <dbReference type="WBParaSite" id="EN70_6724"/>
    </source>
</evidence>
<dbReference type="PANTHER" id="PTHR21068:SF43">
    <property type="entry name" value="SPARTIN"/>
    <property type="match status" value="1"/>
</dbReference>
<reference evidence="2 3" key="1">
    <citation type="submission" date="2012-04" db="EMBL/GenBank/DDBJ databases">
        <title>The Genome Sequence of Loa loa.</title>
        <authorList>
            <consortium name="The Broad Institute Genome Sequencing Platform"/>
            <consortium name="Broad Institute Genome Sequencing Center for Infectious Disease"/>
            <person name="Nutman T.B."/>
            <person name="Fink D.L."/>
            <person name="Russ C."/>
            <person name="Young S."/>
            <person name="Zeng Q."/>
            <person name="Gargeya S."/>
            <person name="Alvarado L."/>
            <person name="Berlin A."/>
            <person name="Chapman S.B."/>
            <person name="Chen Z."/>
            <person name="Freedman E."/>
            <person name="Gellesch M."/>
            <person name="Goldberg J."/>
            <person name="Griggs A."/>
            <person name="Gujja S."/>
            <person name="Heilman E.R."/>
            <person name="Heiman D."/>
            <person name="Howarth C."/>
            <person name="Mehta T."/>
            <person name="Neiman D."/>
            <person name="Pearson M."/>
            <person name="Roberts A."/>
            <person name="Saif S."/>
            <person name="Shea T."/>
            <person name="Shenoy N."/>
            <person name="Sisk P."/>
            <person name="Stolte C."/>
            <person name="Sykes S."/>
            <person name="White J."/>
            <person name="Yandava C."/>
            <person name="Haas B."/>
            <person name="Henn M.R."/>
            <person name="Nusbaum C."/>
            <person name="Birren B."/>
        </authorList>
    </citation>
    <scope>NUCLEOTIDE SEQUENCE [LARGE SCALE GENOMIC DNA]</scope>
</reference>
<accession>A0A1S0TYM0</accession>
<feature type="domain" description="Senescence" evidence="1">
    <location>
        <begin position="257"/>
        <end position="438"/>
    </location>
</feature>
<dbReference type="PANTHER" id="PTHR21068">
    <property type="entry name" value="SPARTIN"/>
    <property type="match status" value="1"/>
</dbReference>
<dbReference type="STRING" id="7209.A0A1I7VVN3"/>
<dbReference type="RefSeq" id="XP_020302472.1">
    <property type="nucleotide sequence ID" value="XM_020447283.1"/>
</dbReference>
<evidence type="ECO:0000259" key="1">
    <source>
        <dbReference type="Pfam" id="PF06911"/>
    </source>
</evidence>
<dbReference type="FunCoup" id="A0A1I7VVN3">
    <property type="interactions" value="1431"/>
</dbReference>
<dbReference type="GO" id="GO:0005886">
    <property type="term" value="C:plasma membrane"/>
    <property type="evidence" value="ECO:0007669"/>
    <property type="project" value="TreeGrafter"/>
</dbReference>
<dbReference type="InParanoid" id="A0A1I7VVN3"/>
<gene>
    <name evidence="2 4" type="ORF">LOAG_06914</name>
</gene>
<dbReference type="KEGG" id="loa:LOAG_06914"/>
<dbReference type="GeneID" id="9944331"/>